<reference evidence="2" key="1">
    <citation type="submission" date="2016-11" db="UniProtKB">
        <authorList>
            <consortium name="WormBaseParasite"/>
        </authorList>
    </citation>
    <scope>IDENTIFICATION</scope>
</reference>
<evidence type="ECO:0000313" key="2">
    <source>
        <dbReference type="WBParaSite" id="L893_g24933.t1"/>
    </source>
</evidence>
<protein>
    <submittedName>
        <fullName evidence="2">Secreted protein</fullName>
    </submittedName>
</protein>
<sequence length="75" mass="8714">MTLYTPLPFISLVVIILEMQFSHMEERISLKMMSITDHSNFIERLLLTLQNTLPTMCGMPLPYLLVPHGFYSKRA</sequence>
<dbReference type="WBParaSite" id="L893_g24933.t1">
    <property type="protein sequence ID" value="L893_g24933.t1"/>
    <property type="gene ID" value="L893_g24933"/>
</dbReference>
<proteinExistence type="predicted"/>
<evidence type="ECO:0000313" key="1">
    <source>
        <dbReference type="Proteomes" id="UP000095287"/>
    </source>
</evidence>
<accession>A0A1I7ZBS8</accession>
<name>A0A1I7ZBS8_9BILA</name>
<organism evidence="1 2">
    <name type="scientific">Steinernema glaseri</name>
    <dbReference type="NCBI Taxonomy" id="37863"/>
    <lineage>
        <taxon>Eukaryota</taxon>
        <taxon>Metazoa</taxon>
        <taxon>Ecdysozoa</taxon>
        <taxon>Nematoda</taxon>
        <taxon>Chromadorea</taxon>
        <taxon>Rhabditida</taxon>
        <taxon>Tylenchina</taxon>
        <taxon>Panagrolaimomorpha</taxon>
        <taxon>Strongyloidoidea</taxon>
        <taxon>Steinernematidae</taxon>
        <taxon>Steinernema</taxon>
    </lineage>
</organism>
<dbReference type="Proteomes" id="UP000095287">
    <property type="component" value="Unplaced"/>
</dbReference>
<dbReference type="AlphaFoldDB" id="A0A1I7ZBS8"/>
<keyword evidence="1" id="KW-1185">Reference proteome</keyword>